<dbReference type="InterPro" id="IPR006202">
    <property type="entry name" value="Neur_chan_lig-bd"/>
</dbReference>
<dbReference type="InterPro" id="IPR036055">
    <property type="entry name" value="LDL_receptor-like_sf"/>
</dbReference>
<dbReference type="InterPro" id="IPR051360">
    <property type="entry name" value="Neuronal_Pentraxin_Related"/>
</dbReference>
<dbReference type="PROSITE" id="PS50068">
    <property type="entry name" value="LDLRA_2"/>
    <property type="match status" value="1"/>
</dbReference>
<keyword evidence="9" id="KW-1185">Reference proteome</keyword>
<evidence type="ECO:0000259" key="8">
    <source>
        <dbReference type="PROSITE" id="PS51828"/>
    </source>
</evidence>
<dbReference type="GeneID" id="125178831"/>
<feature type="disulfide bond" evidence="6">
    <location>
        <begin position="307"/>
        <end position="319"/>
    </location>
</feature>
<feature type="disulfide bond" evidence="6">
    <location>
        <begin position="326"/>
        <end position="341"/>
    </location>
</feature>
<evidence type="ECO:0000256" key="5">
    <source>
        <dbReference type="ARBA" id="ARBA00023180"/>
    </source>
</evidence>
<comment type="caution">
    <text evidence="7">Lacks conserved residue(s) required for the propagation of feature annotation.</text>
</comment>
<evidence type="ECO:0000256" key="4">
    <source>
        <dbReference type="ARBA" id="ARBA00023157"/>
    </source>
</evidence>
<dbReference type="InterPro" id="IPR013320">
    <property type="entry name" value="ConA-like_dom_sf"/>
</dbReference>
<evidence type="ECO:0000256" key="6">
    <source>
        <dbReference type="PROSITE-ProRule" id="PRU00124"/>
    </source>
</evidence>
<dbReference type="SUPFAM" id="SSF56436">
    <property type="entry name" value="C-type lectin-like"/>
    <property type="match status" value="1"/>
</dbReference>
<keyword evidence="3" id="KW-0106">Calcium</keyword>
<sequence>MPLNGTFIMGQEQDLLGGGFNAQESFRGKIALLNIWNYTIDQQKIMEMSECRSIGNGNMFSLQKNAVKKFNVSENHVSMTEFCADEDDYWLLDGPNTFQESVRLCRAFGGSLHAPNTKEAVTKLYDYITDPNCVCKFITNVIVGITDEKEEGNWSTIASGETMKENFFLVGEPNGGRGENCAVMSRKVPAFIDYNCEEIWPYCAPCVTYRPLRIRGLCFNSEAETFMDLKGYVNESIFIRGYYGINIHNMLGTSEWHIFDSNLQKVIAEIHLSSDENYPIGRKMWTLKSKTCNHREGSLVPLVISPCNREEYACKNADCIPRSQLCDGVSDCVDLSDENSCNILGVPEGYKIIRPPEKEFGNTGPISMSVHVDVLRFLEVDDIRNLINLEAKIEMKWRDRRLTYYNLGDKIEDNELPISDLDRIWTPTLVFPSVY</sequence>
<dbReference type="InterPro" id="IPR023415">
    <property type="entry name" value="LDLR_class-A_CS"/>
</dbReference>
<reference evidence="10" key="1">
    <citation type="submission" date="2025-08" db="UniProtKB">
        <authorList>
            <consortium name="RefSeq"/>
        </authorList>
    </citation>
    <scope>IDENTIFICATION</scope>
    <source>
        <tissue evidence="10">Whole organism</tissue>
    </source>
</reference>
<dbReference type="OrthoDB" id="6334817at2759"/>
<evidence type="ECO:0000256" key="3">
    <source>
        <dbReference type="ARBA" id="ARBA00022837"/>
    </source>
</evidence>
<comment type="cofactor">
    <cofactor evidence="1">
        <name>Ca(2+)</name>
        <dbReference type="ChEBI" id="CHEBI:29108"/>
    </cofactor>
</comment>
<dbReference type="InterPro" id="IPR002172">
    <property type="entry name" value="LDrepeatLR_classA_rpt"/>
</dbReference>
<dbReference type="InterPro" id="IPR001759">
    <property type="entry name" value="PTX_dom"/>
</dbReference>
<dbReference type="Proteomes" id="UP000694843">
    <property type="component" value="Unplaced"/>
</dbReference>
<dbReference type="Pfam" id="PF00354">
    <property type="entry name" value="Pentaxin"/>
    <property type="match status" value="1"/>
</dbReference>
<dbReference type="CDD" id="cd00112">
    <property type="entry name" value="LDLa"/>
    <property type="match status" value="1"/>
</dbReference>
<dbReference type="RefSeq" id="XP_047739475.1">
    <property type="nucleotide sequence ID" value="XM_047883519.1"/>
</dbReference>
<dbReference type="InterPro" id="IPR016187">
    <property type="entry name" value="CTDL_fold"/>
</dbReference>
<dbReference type="SUPFAM" id="SSF49899">
    <property type="entry name" value="Concanavalin A-like lectins/glucanases"/>
    <property type="match status" value="1"/>
</dbReference>
<dbReference type="InterPro" id="IPR001304">
    <property type="entry name" value="C-type_lectin-like"/>
</dbReference>
<dbReference type="AlphaFoldDB" id="A0A979FTN5"/>
<dbReference type="SUPFAM" id="SSF57424">
    <property type="entry name" value="LDL receptor-like module"/>
    <property type="match status" value="1"/>
</dbReference>
<keyword evidence="2" id="KW-0479">Metal-binding</keyword>
<dbReference type="PROSITE" id="PS51828">
    <property type="entry name" value="PTX_2"/>
    <property type="match status" value="1"/>
</dbReference>
<keyword evidence="5" id="KW-0325">Glycoprotein</keyword>
<name>A0A979FTN5_HYAAZ</name>
<dbReference type="Gene3D" id="3.10.100.10">
    <property type="entry name" value="Mannose-Binding Protein A, subunit A"/>
    <property type="match status" value="1"/>
</dbReference>
<dbReference type="KEGG" id="hazt:125178831"/>
<dbReference type="GO" id="GO:0016020">
    <property type="term" value="C:membrane"/>
    <property type="evidence" value="ECO:0007669"/>
    <property type="project" value="InterPro"/>
</dbReference>
<feature type="disulfide bond" evidence="6">
    <location>
        <begin position="314"/>
        <end position="332"/>
    </location>
</feature>
<dbReference type="GO" id="GO:0046872">
    <property type="term" value="F:metal ion binding"/>
    <property type="evidence" value="ECO:0007669"/>
    <property type="project" value="UniProtKB-KW"/>
</dbReference>
<evidence type="ECO:0000256" key="2">
    <source>
        <dbReference type="ARBA" id="ARBA00022723"/>
    </source>
</evidence>
<accession>A0A979FTN5</accession>
<dbReference type="Gene3D" id="2.70.170.10">
    <property type="entry name" value="Neurotransmitter-gated ion-channel ligand-binding domain"/>
    <property type="match status" value="1"/>
</dbReference>
<dbReference type="Pfam" id="PF00057">
    <property type="entry name" value="Ldl_recept_a"/>
    <property type="match status" value="1"/>
</dbReference>
<dbReference type="CDD" id="cd00037">
    <property type="entry name" value="CLECT"/>
    <property type="match status" value="1"/>
</dbReference>
<dbReference type="SUPFAM" id="SSF63712">
    <property type="entry name" value="Nicotinic receptor ligand binding domain-like"/>
    <property type="match status" value="1"/>
</dbReference>
<dbReference type="Gene3D" id="4.10.400.10">
    <property type="entry name" value="Low-density Lipoprotein Receptor"/>
    <property type="match status" value="1"/>
</dbReference>
<dbReference type="InterPro" id="IPR016186">
    <property type="entry name" value="C-type_lectin-like/link_sf"/>
</dbReference>
<feature type="non-terminal residue" evidence="10">
    <location>
        <position position="435"/>
    </location>
</feature>
<feature type="domain" description="Pentraxin (PTX)" evidence="8">
    <location>
        <begin position="1"/>
        <end position="83"/>
    </location>
</feature>
<protein>
    <submittedName>
        <fullName evidence="10">Uncharacterized protein LOC125178831</fullName>
    </submittedName>
</protein>
<dbReference type="GO" id="GO:0005230">
    <property type="term" value="F:extracellular ligand-gated monoatomic ion channel activity"/>
    <property type="evidence" value="ECO:0007669"/>
    <property type="project" value="InterPro"/>
</dbReference>
<evidence type="ECO:0000313" key="9">
    <source>
        <dbReference type="Proteomes" id="UP000694843"/>
    </source>
</evidence>
<evidence type="ECO:0000256" key="7">
    <source>
        <dbReference type="PROSITE-ProRule" id="PRU01172"/>
    </source>
</evidence>
<evidence type="ECO:0000313" key="10">
    <source>
        <dbReference type="RefSeq" id="XP_047739475.1"/>
    </source>
</evidence>
<dbReference type="Pfam" id="PF02931">
    <property type="entry name" value="Neur_chan_LBD"/>
    <property type="match status" value="1"/>
</dbReference>
<dbReference type="Pfam" id="PF00059">
    <property type="entry name" value="Lectin_C"/>
    <property type="match status" value="1"/>
</dbReference>
<organism evidence="9 10">
    <name type="scientific">Hyalella azteca</name>
    <name type="common">Amphipod</name>
    <dbReference type="NCBI Taxonomy" id="294128"/>
    <lineage>
        <taxon>Eukaryota</taxon>
        <taxon>Metazoa</taxon>
        <taxon>Ecdysozoa</taxon>
        <taxon>Arthropoda</taxon>
        <taxon>Crustacea</taxon>
        <taxon>Multicrustacea</taxon>
        <taxon>Malacostraca</taxon>
        <taxon>Eumalacostraca</taxon>
        <taxon>Peracarida</taxon>
        <taxon>Amphipoda</taxon>
        <taxon>Senticaudata</taxon>
        <taxon>Talitrida</taxon>
        <taxon>Talitroidea</taxon>
        <taxon>Hyalellidae</taxon>
        <taxon>Hyalella</taxon>
    </lineage>
</organism>
<proteinExistence type="predicted"/>
<evidence type="ECO:0000256" key="1">
    <source>
        <dbReference type="ARBA" id="ARBA00001913"/>
    </source>
</evidence>
<dbReference type="InterPro" id="IPR036734">
    <property type="entry name" value="Neur_chan_lig-bd_sf"/>
</dbReference>
<dbReference type="Gene3D" id="2.60.120.200">
    <property type="match status" value="1"/>
</dbReference>
<gene>
    <name evidence="10" type="primary">LOC125178831</name>
</gene>
<dbReference type="PANTHER" id="PTHR19277">
    <property type="entry name" value="PENTRAXIN"/>
    <property type="match status" value="1"/>
</dbReference>
<dbReference type="PANTHER" id="PTHR19277:SF125">
    <property type="entry name" value="B6"/>
    <property type="match status" value="1"/>
</dbReference>
<keyword evidence="4 6" id="KW-1015">Disulfide bond</keyword>
<dbReference type="SMART" id="SM00192">
    <property type="entry name" value="LDLa"/>
    <property type="match status" value="1"/>
</dbReference>
<dbReference type="PROSITE" id="PS01209">
    <property type="entry name" value="LDLRA_1"/>
    <property type="match status" value="1"/>
</dbReference>